<evidence type="ECO:0000313" key="3">
    <source>
        <dbReference type="EMBL" id="RXS57517.1"/>
    </source>
</evidence>
<keyword evidence="4" id="KW-1185">Reference proteome</keyword>
<gene>
    <name evidence="3" type="ORF">EST54_32800</name>
</gene>
<evidence type="ECO:0000256" key="1">
    <source>
        <dbReference type="SAM" id="MobiDB-lite"/>
    </source>
</evidence>
<dbReference type="GeneID" id="95782660"/>
<feature type="compositionally biased region" description="Polar residues" evidence="1">
    <location>
        <begin position="53"/>
        <end position="63"/>
    </location>
</feature>
<accession>A0A4Q1QGK6</accession>
<feature type="compositionally biased region" description="Basic and acidic residues" evidence="1">
    <location>
        <begin position="65"/>
        <end position="79"/>
    </location>
</feature>
<dbReference type="RefSeq" id="WP_129251326.1">
    <property type="nucleotide sequence ID" value="NZ_JABZEL010000009.1"/>
</dbReference>
<feature type="chain" id="PRO_5038597263" evidence="2">
    <location>
        <begin position="33"/>
        <end position="128"/>
    </location>
</feature>
<feature type="signal peptide" evidence="2">
    <location>
        <begin position="1"/>
        <end position="32"/>
    </location>
</feature>
<evidence type="ECO:0000256" key="2">
    <source>
        <dbReference type="SAM" id="SignalP"/>
    </source>
</evidence>
<keyword evidence="2" id="KW-0732">Signal</keyword>
<dbReference type="EMBL" id="SDIF01000211">
    <property type="protein sequence ID" value="RXS57517.1"/>
    <property type="molecule type" value="Genomic_DNA"/>
</dbReference>
<sequence length="128" mass="13555">MFKQALPHARRLKRTALAVAVTGAAIALPTSAAVAMPTDYVKTVKVDNGDTLQLDGNNGSVTIQDPEHGRTGVLNKDKPGPVPSRMDTNGTYTIAYPKPAAQADATPKVVYKHDGKTVKVFNFPKGPS</sequence>
<dbReference type="Proteomes" id="UP000289482">
    <property type="component" value="Unassembled WGS sequence"/>
</dbReference>
<dbReference type="AlphaFoldDB" id="A0A4Q1QGK6"/>
<comment type="caution">
    <text evidence="3">The sequence shown here is derived from an EMBL/GenBank/DDBJ whole genome shotgun (WGS) entry which is preliminary data.</text>
</comment>
<organism evidence="3 4">
    <name type="scientific">Streptomyces sioyaensis</name>
    <dbReference type="NCBI Taxonomy" id="67364"/>
    <lineage>
        <taxon>Bacteria</taxon>
        <taxon>Bacillati</taxon>
        <taxon>Actinomycetota</taxon>
        <taxon>Actinomycetes</taxon>
        <taxon>Kitasatosporales</taxon>
        <taxon>Streptomycetaceae</taxon>
        <taxon>Streptomyces</taxon>
    </lineage>
</organism>
<proteinExistence type="predicted"/>
<name>A0A4Q1QGK6_9ACTN</name>
<reference evidence="3 4" key="1">
    <citation type="submission" date="2019-01" db="EMBL/GenBank/DDBJ databases">
        <title>Draft genome sequences of the type strain Streptomyces sioyaensis DSM 40032 and its novel strain, TM32, a thermotolerant antibiotics-producing actinobacterium.</title>
        <authorList>
            <person name="Nakaew N."/>
            <person name="Lumyong S."/>
            <person name="Sloan W.T."/>
            <person name="Sungthong R."/>
        </authorList>
    </citation>
    <scope>NUCLEOTIDE SEQUENCE [LARGE SCALE GENOMIC DNA]</scope>
    <source>
        <strain evidence="3 4">DSM 40032</strain>
    </source>
</reference>
<protein>
    <submittedName>
        <fullName evidence="3">Uncharacterized protein</fullName>
    </submittedName>
</protein>
<feature type="region of interest" description="Disordered" evidence="1">
    <location>
        <begin position="53"/>
        <end position="88"/>
    </location>
</feature>
<evidence type="ECO:0000313" key="4">
    <source>
        <dbReference type="Proteomes" id="UP000289482"/>
    </source>
</evidence>